<gene>
    <name evidence="2" type="ORF">FDP41_010579</name>
</gene>
<accession>A0A6A5CAF6</accession>
<organism evidence="2 3">
    <name type="scientific">Naegleria fowleri</name>
    <name type="common">Brain eating amoeba</name>
    <dbReference type="NCBI Taxonomy" id="5763"/>
    <lineage>
        <taxon>Eukaryota</taxon>
        <taxon>Discoba</taxon>
        <taxon>Heterolobosea</taxon>
        <taxon>Tetramitia</taxon>
        <taxon>Eutetramitia</taxon>
        <taxon>Vahlkampfiidae</taxon>
        <taxon>Naegleria</taxon>
    </lineage>
</organism>
<name>A0A6A5CAF6_NAEFO</name>
<feature type="compositionally biased region" description="Acidic residues" evidence="1">
    <location>
        <begin position="132"/>
        <end position="152"/>
    </location>
</feature>
<protein>
    <submittedName>
        <fullName evidence="2">Uncharacterized protein</fullName>
    </submittedName>
</protein>
<dbReference type="RefSeq" id="XP_044568227.1">
    <property type="nucleotide sequence ID" value="XM_044700892.1"/>
</dbReference>
<sequence length="271" mass="30840">MTTITTTLRKRLNYSSQLNHFVSADAASEHTFSPNHHPTNNTTITTTSGACSTILTNALDLRNPSSQSFEFHSIPFEKSALTESHFQAPQQHRSERKFMSPDYDSHDVQQAHTTSIASSAWKSQFHSSNDDDHQEEEEEYEKEADQESDTSDLEERLNSLERFCVGFELEAKIEDHFHEAFEQMKNTIDKEAEASSLWLESVQSNVNIIKNRLGVVMKKVDVLSRNVEKYLERHSNSSSLLPEEGFRSLEEKEEGVNSCQHDDSVGVIIDN</sequence>
<evidence type="ECO:0000313" key="2">
    <source>
        <dbReference type="EMBL" id="KAF0983514.1"/>
    </source>
</evidence>
<dbReference type="GeneID" id="68117794"/>
<feature type="compositionally biased region" description="Polar residues" evidence="1">
    <location>
        <begin position="110"/>
        <end position="127"/>
    </location>
</feature>
<evidence type="ECO:0000256" key="1">
    <source>
        <dbReference type="SAM" id="MobiDB-lite"/>
    </source>
</evidence>
<comment type="caution">
    <text evidence="2">The sequence shown here is derived from an EMBL/GenBank/DDBJ whole genome shotgun (WGS) entry which is preliminary data.</text>
</comment>
<keyword evidence="3" id="KW-1185">Reference proteome</keyword>
<dbReference type="VEuPathDB" id="AmoebaDB:FDP41_010579"/>
<dbReference type="Proteomes" id="UP000444721">
    <property type="component" value="Unassembled WGS sequence"/>
</dbReference>
<dbReference type="EMBL" id="VFQX01000006">
    <property type="protein sequence ID" value="KAF0983514.1"/>
    <property type="molecule type" value="Genomic_DNA"/>
</dbReference>
<reference evidence="2 3" key="1">
    <citation type="journal article" date="2019" name="Sci. Rep.">
        <title>Nanopore sequencing improves the draft genome of the human pathogenic amoeba Naegleria fowleri.</title>
        <authorList>
            <person name="Liechti N."/>
            <person name="Schurch N."/>
            <person name="Bruggmann R."/>
            <person name="Wittwer M."/>
        </authorList>
    </citation>
    <scope>NUCLEOTIDE SEQUENCE [LARGE SCALE GENOMIC DNA]</scope>
    <source>
        <strain evidence="2 3">ATCC 30894</strain>
    </source>
</reference>
<dbReference type="VEuPathDB" id="AmoebaDB:NF0117970"/>
<evidence type="ECO:0000313" key="3">
    <source>
        <dbReference type="Proteomes" id="UP000444721"/>
    </source>
</evidence>
<dbReference type="OrthoDB" id="10573367at2759"/>
<dbReference type="AlphaFoldDB" id="A0A6A5CAF6"/>
<proteinExistence type="predicted"/>
<feature type="compositionally biased region" description="Basic and acidic residues" evidence="1">
    <location>
        <begin position="92"/>
        <end position="109"/>
    </location>
</feature>
<dbReference type="VEuPathDB" id="AmoebaDB:NfTy_013210"/>
<feature type="region of interest" description="Disordered" evidence="1">
    <location>
        <begin position="83"/>
        <end position="153"/>
    </location>
</feature>